<dbReference type="InParanoid" id="A0A061F5E4"/>
<dbReference type="Proteomes" id="UP000026915">
    <property type="component" value="Chromosome 7"/>
</dbReference>
<dbReference type="GO" id="GO:0005737">
    <property type="term" value="C:cytoplasm"/>
    <property type="evidence" value="ECO:0000318"/>
    <property type="project" value="GO_Central"/>
</dbReference>
<dbReference type="Gene3D" id="3.30.70.100">
    <property type="match status" value="1"/>
</dbReference>
<dbReference type="STRING" id="3641.A0A061F5E4"/>
<proteinExistence type="predicted"/>
<feature type="domain" description="25S rRNA (uridine-N(3))-methyltransferase BMT5-like" evidence="1">
    <location>
        <begin position="24"/>
        <end position="151"/>
    </location>
</feature>
<organism evidence="2 3">
    <name type="scientific">Theobroma cacao</name>
    <name type="common">Cacao</name>
    <name type="synonym">Cocoa</name>
    <dbReference type="NCBI Taxonomy" id="3641"/>
    <lineage>
        <taxon>Eukaryota</taxon>
        <taxon>Viridiplantae</taxon>
        <taxon>Streptophyta</taxon>
        <taxon>Embryophyta</taxon>
        <taxon>Tracheophyta</taxon>
        <taxon>Spermatophyta</taxon>
        <taxon>Magnoliopsida</taxon>
        <taxon>eudicotyledons</taxon>
        <taxon>Gunneridae</taxon>
        <taxon>Pentapetalae</taxon>
        <taxon>rosids</taxon>
        <taxon>malvids</taxon>
        <taxon>Malvales</taxon>
        <taxon>Malvaceae</taxon>
        <taxon>Byttnerioideae</taxon>
        <taxon>Theobroma</taxon>
    </lineage>
</organism>
<dbReference type="eggNOG" id="KOG4174">
    <property type="taxonomic scope" value="Eukaryota"/>
</dbReference>
<dbReference type="HOGENOM" id="CLU_1035922_0_0_1"/>
<evidence type="ECO:0000313" key="2">
    <source>
        <dbReference type="EMBL" id="EOY11907.1"/>
    </source>
</evidence>
<accession>A0A061F5E4</accession>
<evidence type="ECO:0000259" key="1">
    <source>
        <dbReference type="Pfam" id="PF10354"/>
    </source>
</evidence>
<name>A0A061F5E4_THECC</name>
<dbReference type="AlphaFoldDB" id="A0A061F5E4"/>
<gene>
    <name evidence="2" type="ORF">TCM_030562</name>
</gene>
<dbReference type="PANTHER" id="PTHR11538:SF89">
    <property type="entry name" value="PROTEIN, PUTATIVE (DUF2431)-RELATED"/>
    <property type="match status" value="1"/>
</dbReference>
<sequence length="269" mass="30529">MEMANLDDKEEKWIKHYSSRHEILLVGEGDFSFAACLARSFGSAANMVATSLDSKEMLKRKYSGAMTNLEELKELGCTIIHGVDANTMSRHALLKSKLFDQIVFNFPHAGFLYREQDIFQIKLHQNLVQGFLRNASDMLTDRGEGQCSTFKFRKPSGLADQFSGMRISTDSLTVSLPRAGVNEVAIQGKEKDELVVIGDEVDSVKLARCLRKKLRTATILSVKEKKKEKKEEKKDEKQDEKIPSYYDHYPIYIISEVDYDPCQPTCSIL</sequence>
<dbReference type="PANTHER" id="PTHR11538">
    <property type="entry name" value="PHENYLALANYL-TRNA SYNTHETASE"/>
    <property type="match status" value="1"/>
</dbReference>
<protein>
    <submittedName>
        <fullName evidence="2">Domain of Uncharacterized protein function, putative</fullName>
    </submittedName>
</protein>
<dbReference type="Pfam" id="PF10354">
    <property type="entry name" value="BMT5-like"/>
    <property type="match status" value="1"/>
</dbReference>
<reference evidence="2 3" key="1">
    <citation type="journal article" date="2013" name="Genome Biol.">
        <title>The genome sequence of the most widely cultivated cacao type and its use to identify candidate genes regulating pod color.</title>
        <authorList>
            <person name="Motamayor J.C."/>
            <person name="Mockaitis K."/>
            <person name="Schmutz J."/>
            <person name="Haiminen N."/>
            <person name="Iii D.L."/>
            <person name="Cornejo O."/>
            <person name="Findley S.D."/>
            <person name="Zheng P."/>
            <person name="Utro F."/>
            <person name="Royaert S."/>
            <person name="Saski C."/>
            <person name="Jenkins J."/>
            <person name="Podicheti R."/>
            <person name="Zhao M."/>
            <person name="Scheffler B.E."/>
            <person name="Stack J.C."/>
            <person name="Feltus F.A."/>
            <person name="Mustiga G.M."/>
            <person name="Amores F."/>
            <person name="Phillips W."/>
            <person name="Marelli J.P."/>
            <person name="May G.D."/>
            <person name="Shapiro H."/>
            <person name="Ma J."/>
            <person name="Bustamante C.D."/>
            <person name="Schnell R.J."/>
            <person name="Main D."/>
            <person name="Gilbert D."/>
            <person name="Parida L."/>
            <person name="Kuhn D.N."/>
        </authorList>
    </citation>
    <scope>NUCLEOTIDE SEQUENCE [LARGE SCALE GENOMIC DNA]</scope>
    <source>
        <strain evidence="3">cv. Matina 1-6</strain>
    </source>
</reference>
<dbReference type="Gramene" id="EOY11907">
    <property type="protein sequence ID" value="EOY11907"/>
    <property type="gene ID" value="TCM_030562"/>
</dbReference>
<dbReference type="GO" id="GO:0070475">
    <property type="term" value="P:rRNA base methylation"/>
    <property type="evidence" value="ECO:0000318"/>
    <property type="project" value="GO_Central"/>
</dbReference>
<keyword evidence="3" id="KW-1185">Reference proteome</keyword>
<dbReference type="InterPro" id="IPR019446">
    <property type="entry name" value="BMT5-like"/>
</dbReference>
<dbReference type="EMBL" id="CM001885">
    <property type="protein sequence ID" value="EOY11907.1"/>
    <property type="molecule type" value="Genomic_DNA"/>
</dbReference>
<evidence type="ECO:0000313" key="3">
    <source>
        <dbReference type="Proteomes" id="UP000026915"/>
    </source>
</evidence>
<dbReference type="GO" id="GO:0070042">
    <property type="term" value="F:rRNA (uridine-N3-)-methyltransferase activity"/>
    <property type="evidence" value="ECO:0000318"/>
    <property type="project" value="GO_Central"/>
</dbReference>